<feature type="transmembrane region" description="Helical" evidence="1">
    <location>
        <begin position="224"/>
        <end position="247"/>
    </location>
</feature>
<dbReference type="STRING" id="743718.Isova_0231"/>
<feature type="transmembrane region" description="Helical" evidence="1">
    <location>
        <begin position="310"/>
        <end position="332"/>
    </location>
</feature>
<feature type="transmembrane region" description="Helical" evidence="1">
    <location>
        <begin position="149"/>
        <end position="167"/>
    </location>
</feature>
<dbReference type="Pfam" id="PF07690">
    <property type="entry name" value="MFS_1"/>
    <property type="match status" value="1"/>
</dbReference>
<evidence type="ECO:0000313" key="3">
    <source>
        <dbReference type="Proteomes" id="UP000009236"/>
    </source>
</evidence>
<dbReference type="RefSeq" id="WP_013837431.1">
    <property type="nucleotide sequence ID" value="NC_015588.1"/>
</dbReference>
<dbReference type="AlphaFoldDB" id="F6FS95"/>
<feature type="transmembrane region" description="Helical" evidence="1">
    <location>
        <begin position="173"/>
        <end position="191"/>
    </location>
</feature>
<feature type="transmembrane region" description="Helical" evidence="1">
    <location>
        <begin position="374"/>
        <end position="394"/>
    </location>
</feature>
<name>F6FS95_ISOV2</name>
<dbReference type="eggNOG" id="COG2814">
    <property type="taxonomic scope" value="Bacteria"/>
</dbReference>
<keyword evidence="3" id="KW-1185">Reference proteome</keyword>
<evidence type="ECO:0000313" key="2">
    <source>
        <dbReference type="EMBL" id="AEG43036.1"/>
    </source>
</evidence>
<proteinExistence type="predicted"/>
<feature type="transmembrane region" description="Helical" evidence="1">
    <location>
        <begin position="344"/>
        <end position="362"/>
    </location>
</feature>
<feature type="transmembrane region" description="Helical" evidence="1">
    <location>
        <begin position="106"/>
        <end position="128"/>
    </location>
</feature>
<feature type="transmembrane region" description="Helical" evidence="1">
    <location>
        <begin position="80"/>
        <end position="100"/>
    </location>
</feature>
<dbReference type="HOGENOM" id="CLU_033532_0_1_11"/>
<dbReference type="PANTHER" id="PTHR23542">
    <property type="match status" value="1"/>
</dbReference>
<keyword evidence="1" id="KW-0812">Transmembrane</keyword>
<protein>
    <submittedName>
        <fullName evidence="2">Major facilitator superfamily MFS_1</fullName>
    </submittedName>
</protein>
<dbReference type="Gene3D" id="1.20.1250.20">
    <property type="entry name" value="MFS general substrate transporter like domains"/>
    <property type="match status" value="2"/>
</dbReference>
<organism evidence="3">
    <name type="scientific">Isoptericola variabilis (strain 225)</name>
    <dbReference type="NCBI Taxonomy" id="743718"/>
    <lineage>
        <taxon>Bacteria</taxon>
        <taxon>Bacillati</taxon>
        <taxon>Actinomycetota</taxon>
        <taxon>Actinomycetes</taxon>
        <taxon>Micrococcales</taxon>
        <taxon>Promicromonosporaceae</taxon>
        <taxon>Isoptericola</taxon>
    </lineage>
</organism>
<dbReference type="InterPro" id="IPR011701">
    <property type="entry name" value="MFS"/>
</dbReference>
<dbReference type="Proteomes" id="UP000009236">
    <property type="component" value="Chromosome"/>
</dbReference>
<gene>
    <name evidence="2" type="ordered locus">Isova_0231</name>
</gene>
<reference evidence="2 3" key="1">
    <citation type="submission" date="2011-05" db="EMBL/GenBank/DDBJ databases">
        <title>Complete sequence of Isoptericola variabilis 225.</title>
        <authorList>
            <consortium name="US DOE Joint Genome Institute"/>
            <person name="Lucas S."/>
            <person name="Han J."/>
            <person name="Lapidus A."/>
            <person name="Cheng J.-F."/>
            <person name="Goodwin L."/>
            <person name="Pitluck S."/>
            <person name="Peters L."/>
            <person name="Mikhailova N."/>
            <person name="Zeytun A."/>
            <person name="Han C."/>
            <person name="Tapia R."/>
            <person name="Land M."/>
            <person name="Hauser L."/>
            <person name="Kyrpides N."/>
            <person name="Ivanova N."/>
            <person name="Pagani I."/>
            <person name="Siebers A."/>
            <person name="Allgaier M."/>
            <person name="Thelen M."/>
            <person name="Hugenholtz P."/>
            <person name="Gladden J."/>
            <person name="Woyke T."/>
        </authorList>
    </citation>
    <scope>NUCLEOTIDE SEQUENCE [LARGE SCALE GENOMIC DNA]</scope>
    <source>
        <strain evidence="3">225</strain>
    </source>
</reference>
<keyword evidence="1" id="KW-1133">Transmembrane helix</keyword>
<dbReference type="PANTHER" id="PTHR23542:SF1">
    <property type="entry name" value="MAJOR FACILITATOR SUPERFAMILY (MFS) PROFILE DOMAIN-CONTAINING PROTEIN"/>
    <property type="match status" value="1"/>
</dbReference>
<sequence>MTRNPYLDVLSTPGSVRFSAAGLVARLPMSMIGIGTVLMVQTLYGSYAMAGRVAAVLVVAQAIVAPQVARLVDRAGQRRVMLPLLVLTTVGLLGLVVAAVLGAPEWVLWVLAVLGGGAQGSYGSMVRARWSYQLKDPRRLHTAYSLESALDEVVFIVGPVAATVLATGGTPSGGLLVATVAGGLGALWFLAQRATEPPVGLTTPGAPVDPAASRSATLMPGMPVLAVVFVAMGVLFGSSDVATVAFAEEAGAKSAAGVVLACFALGSMLSGFAYGARHWVSPLSRRFAIGAVALAAGVSLFLVVDNLVALAAVMFAAGFAIAPTLINGNALVQALVAPQQLTEGLAWVSTALGVGVSVGSWLGGARIDAADAHAGFFVTVVAGWVCAGLAVAALPTLRRRAPYSVEPAPPEPEDATA</sequence>
<dbReference type="EMBL" id="CP002810">
    <property type="protein sequence ID" value="AEG43036.1"/>
    <property type="molecule type" value="Genomic_DNA"/>
</dbReference>
<feature type="transmembrane region" description="Helical" evidence="1">
    <location>
        <begin position="253"/>
        <end position="275"/>
    </location>
</feature>
<feature type="transmembrane region" description="Helical" evidence="1">
    <location>
        <begin position="287"/>
        <end position="304"/>
    </location>
</feature>
<dbReference type="KEGG" id="iva:Isova_0231"/>
<dbReference type="SUPFAM" id="SSF103473">
    <property type="entry name" value="MFS general substrate transporter"/>
    <property type="match status" value="1"/>
</dbReference>
<accession>F6FS95</accession>
<keyword evidence="1" id="KW-0472">Membrane</keyword>
<dbReference type="GO" id="GO:0022857">
    <property type="term" value="F:transmembrane transporter activity"/>
    <property type="evidence" value="ECO:0007669"/>
    <property type="project" value="InterPro"/>
</dbReference>
<evidence type="ECO:0000256" key="1">
    <source>
        <dbReference type="SAM" id="Phobius"/>
    </source>
</evidence>
<dbReference type="InterPro" id="IPR036259">
    <property type="entry name" value="MFS_trans_sf"/>
</dbReference>
<feature type="transmembrane region" description="Helical" evidence="1">
    <location>
        <begin position="46"/>
        <end position="68"/>
    </location>
</feature>